<accession>A0A1H1QHG6</accession>
<gene>
    <name evidence="7" type="ORF">SAMN04489719_1826</name>
</gene>
<dbReference type="EMBL" id="LT629734">
    <property type="protein sequence ID" value="SDS22349.1"/>
    <property type="molecule type" value="Genomic_DNA"/>
</dbReference>
<dbReference type="STRING" id="684552.SAMN04489719_1826"/>
<organism evidence="7 8">
    <name type="scientific">Agrococcus carbonis</name>
    <dbReference type="NCBI Taxonomy" id="684552"/>
    <lineage>
        <taxon>Bacteria</taxon>
        <taxon>Bacillati</taxon>
        <taxon>Actinomycetota</taxon>
        <taxon>Actinomycetes</taxon>
        <taxon>Micrococcales</taxon>
        <taxon>Microbacteriaceae</taxon>
        <taxon>Agrococcus</taxon>
    </lineage>
</organism>
<keyword evidence="8" id="KW-1185">Reference proteome</keyword>
<dbReference type="PANTHER" id="PTHR30346:SF0">
    <property type="entry name" value="HCA OPERON TRANSCRIPTIONAL ACTIVATOR HCAR"/>
    <property type="match status" value="1"/>
</dbReference>
<reference evidence="8" key="1">
    <citation type="submission" date="2016-10" db="EMBL/GenBank/DDBJ databases">
        <authorList>
            <person name="Varghese N."/>
            <person name="Submissions S."/>
        </authorList>
    </citation>
    <scope>NUCLEOTIDE SEQUENCE [LARGE SCALE GENOMIC DNA]</scope>
    <source>
        <strain evidence="8">DSM 22965</strain>
    </source>
</reference>
<evidence type="ECO:0000256" key="1">
    <source>
        <dbReference type="ARBA" id="ARBA00009437"/>
    </source>
</evidence>
<dbReference type="AlphaFoldDB" id="A0A1H1QHG6"/>
<dbReference type="InterPro" id="IPR005119">
    <property type="entry name" value="LysR_subst-bd"/>
</dbReference>
<proteinExistence type="inferred from homology"/>
<evidence type="ECO:0000259" key="6">
    <source>
        <dbReference type="Pfam" id="PF03466"/>
    </source>
</evidence>
<keyword evidence="3" id="KW-0238">DNA-binding</keyword>
<keyword evidence="2" id="KW-0805">Transcription regulation</keyword>
<dbReference type="GO" id="GO:0003677">
    <property type="term" value="F:DNA binding"/>
    <property type="evidence" value="ECO:0007669"/>
    <property type="project" value="UniProtKB-KW"/>
</dbReference>
<dbReference type="Pfam" id="PF03466">
    <property type="entry name" value="LysR_substrate"/>
    <property type="match status" value="1"/>
</dbReference>
<protein>
    <submittedName>
        <fullName evidence="7">LysR substrate binding domain-containing protein</fullName>
    </submittedName>
</protein>
<dbReference type="Gene3D" id="3.40.190.10">
    <property type="entry name" value="Periplasmic binding protein-like II"/>
    <property type="match status" value="2"/>
</dbReference>
<evidence type="ECO:0000256" key="3">
    <source>
        <dbReference type="ARBA" id="ARBA00023125"/>
    </source>
</evidence>
<feature type="compositionally biased region" description="Basic residues" evidence="5">
    <location>
        <begin position="211"/>
        <end position="221"/>
    </location>
</feature>
<dbReference type="CDD" id="cd05466">
    <property type="entry name" value="PBP2_LTTR_substrate"/>
    <property type="match status" value="1"/>
</dbReference>
<keyword evidence="4" id="KW-0804">Transcription</keyword>
<dbReference type="RefSeq" id="WP_157674301.1">
    <property type="nucleotide sequence ID" value="NZ_LT629734.1"/>
</dbReference>
<dbReference type="GO" id="GO:0003700">
    <property type="term" value="F:DNA-binding transcription factor activity"/>
    <property type="evidence" value="ECO:0007669"/>
    <property type="project" value="TreeGrafter"/>
</dbReference>
<feature type="region of interest" description="Disordered" evidence="5">
    <location>
        <begin position="165"/>
        <end position="230"/>
    </location>
</feature>
<dbReference type="SUPFAM" id="SSF53850">
    <property type="entry name" value="Periplasmic binding protein-like II"/>
    <property type="match status" value="1"/>
</dbReference>
<sequence>MERFRLGGVPGVTPAKWLRVWAERVPDVPAELVAIDEADAVAALHEGRVDASLLRLPVAEDGLHVVRLYDELPVVVAAKGHPIVAFETVTTADLAGEPMLEQGSMTPQQLLETAATGAGLAIVPMAVARALAGPETRHRVVTDLPRTTIALAWLRAADSPLHQELIGIVRGRRPGSSRGERDREPEPTGSGRPTGAKPRPSKPKPTPPPNRPRRRGGHGRGGRPGPGGRR</sequence>
<dbReference type="GO" id="GO:0032993">
    <property type="term" value="C:protein-DNA complex"/>
    <property type="evidence" value="ECO:0007669"/>
    <property type="project" value="TreeGrafter"/>
</dbReference>
<evidence type="ECO:0000256" key="2">
    <source>
        <dbReference type="ARBA" id="ARBA00023015"/>
    </source>
</evidence>
<feature type="domain" description="LysR substrate-binding" evidence="6">
    <location>
        <begin position="16"/>
        <end position="100"/>
    </location>
</feature>
<dbReference type="PANTHER" id="PTHR30346">
    <property type="entry name" value="TRANSCRIPTIONAL DUAL REGULATOR HCAR-RELATED"/>
    <property type="match status" value="1"/>
</dbReference>
<name>A0A1H1QHG6_9MICO</name>
<dbReference type="Proteomes" id="UP000199649">
    <property type="component" value="Chromosome I"/>
</dbReference>
<dbReference type="OrthoDB" id="3388207at2"/>
<comment type="similarity">
    <text evidence="1">Belongs to the LysR transcriptional regulatory family.</text>
</comment>
<evidence type="ECO:0000256" key="5">
    <source>
        <dbReference type="SAM" id="MobiDB-lite"/>
    </source>
</evidence>
<evidence type="ECO:0000313" key="8">
    <source>
        <dbReference type="Proteomes" id="UP000199649"/>
    </source>
</evidence>
<evidence type="ECO:0000256" key="4">
    <source>
        <dbReference type="ARBA" id="ARBA00023163"/>
    </source>
</evidence>
<evidence type="ECO:0000313" key="7">
    <source>
        <dbReference type="EMBL" id="SDS22349.1"/>
    </source>
</evidence>